<dbReference type="Proteomes" id="UP000324629">
    <property type="component" value="Unassembled WGS sequence"/>
</dbReference>
<dbReference type="SUPFAM" id="SSF52540">
    <property type="entry name" value="P-loop containing nucleoside triphosphate hydrolases"/>
    <property type="match status" value="1"/>
</dbReference>
<proteinExistence type="predicted"/>
<feature type="region of interest" description="Disordered" evidence="1">
    <location>
        <begin position="562"/>
        <end position="643"/>
    </location>
</feature>
<dbReference type="InterPro" id="IPR001257">
    <property type="entry name" value="Parvovirus_NS1_helicase"/>
</dbReference>
<dbReference type="GO" id="GO:0019079">
    <property type="term" value="P:viral genome replication"/>
    <property type="evidence" value="ECO:0007669"/>
    <property type="project" value="InterPro"/>
</dbReference>
<dbReference type="EMBL" id="QNGE01012425">
    <property type="protein sequence ID" value="KAA3670234.1"/>
    <property type="molecule type" value="Genomic_DNA"/>
</dbReference>
<evidence type="ECO:0000313" key="3">
    <source>
        <dbReference type="EMBL" id="KAA3670234.1"/>
    </source>
</evidence>
<feature type="non-terminal residue" evidence="3">
    <location>
        <position position="643"/>
    </location>
</feature>
<accession>A0A5J4N430</accession>
<comment type="caution">
    <text evidence="3">The sequence shown here is derived from an EMBL/GenBank/DDBJ whole genome shotgun (WGS) entry which is preliminary data.</text>
</comment>
<evidence type="ECO:0000259" key="2">
    <source>
        <dbReference type="Pfam" id="PF01057"/>
    </source>
</evidence>
<evidence type="ECO:0000313" key="4">
    <source>
        <dbReference type="Proteomes" id="UP000324629"/>
    </source>
</evidence>
<feature type="compositionally biased region" description="Basic and acidic residues" evidence="1">
    <location>
        <begin position="600"/>
        <end position="633"/>
    </location>
</feature>
<evidence type="ECO:0000256" key="1">
    <source>
        <dbReference type="SAM" id="MobiDB-lite"/>
    </source>
</evidence>
<dbReference type="Gene3D" id="3.40.50.300">
    <property type="entry name" value="P-loop containing nucleotide triphosphate hydrolases"/>
    <property type="match status" value="1"/>
</dbReference>
<keyword evidence="4" id="KW-1185">Reference proteome</keyword>
<organism evidence="3 4">
    <name type="scientific">Paragonimus westermani</name>
    <dbReference type="NCBI Taxonomy" id="34504"/>
    <lineage>
        <taxon>Eukaryota</taxon>
        <taxon>Metazoa</taxon>
        <taxon>Spiralia</taxon>
        <taxon>Lophotrochozoa</taxon>
        <taxon>Platyhelminthes</taxon>
        <taxon>Trematoda</taxon>
        <taxon>Digenea</taxon>
        <taxon>Plagiorchiida</taxon>
        <taxon>Troglotremata</taxon>
        <taxon>Troglotrematidae</taxon>
        <taxon>Paragonimus</taxon>
    </lineage>
</organism>
<dbReference type="AlphaFoldDB" id="A0A5J4N430"/>
<feature type="region of interest" description="Disordered" evidence="1">
    <location>
        <begin position="1"/>
        <end position="22"/>
    </location>
</feature>
<protein>
    <recommendedName>
        <fullName evidence="2">Parvovirus non-structural protein 1 helicase domain-containing protein</fullName>
    </recommendedName>
</protein>
<reference evidence="3 4" key="1">
    <citation type="journal article" date="2019" name="Gigascience">
        <title>Whole-genome sequence of the oriental lung fluke Paragonimus westermani.</title>
        <authorList>
            <person name="Oey H."/>
            <person name="Zakrzewski M."/>
            <person name="Narain K."/>
            <person name="Devi K.R."/>
            <person name="Agatsuma T."/>
            <person name="Nawaratna S."/>
            <person name="Gobert G.N."/>
            <person name="Jones M.K."/>
            <person name="Ragan M.A."/>
            <person name="McManus D.P."/>
            <person name="Krause L."/>
        </authorList>
    </citation>
    <scope>NUCLEOTIDE SEQUENCE [LARGE SCALE GENOMIC DNA]</scope>
    <source>
        <strain evidence="3 4">IND2009</strain>
    </source>
</reference>
<dbReference type="Pfam" id="PF01057">
    <property type="entry name" value="Parvo_NS1"/>
    <property type="match status" value="1"/>
</dbReference>
<dbReference type="InterPro" id="IPR027417">
    <property type="entry name" value="P-loop_NTPase"/>
</dbReference>
<name>A0A5J4N430_9TREM</name>
<feature type="domain" description="Parvovirus non-structural protein 1 helicase" evidence="2">
    <location>
        <begin position="297"/>
        <end position="397"/>
    </location>
</feature>
<feature type="compositionally biased region" description="Low complexity" evidence="1">
    <location>
        <begin position="582"/>
        <end position="596"/>
    </location>
</feature>
<sequence length="643" mass="74366">MDAPGSPIFGGYNPMDRHVPSPDIFEDNNAQDDWVNYYPDYSGGGQPWSPQADTQPVHEARRQLFPDSPSEGEGQLFTFIYRGHPPRFDKGTKVNCIYVDHEDHYHFVFESSSHNKSRSMQRIIQAGHLDIHQNIPILSTLQPVINWDRFAAYLVRTNSPTICIGQKLIHLATNLKVVPREQRDCATLLRNDRAAKVKYDNIKRKRRIDLMSELVEQNDSRTLNELKTALTYEDRKNLYAEHGQQWKEAAELCIEAYCERLRREQESSLFQHYIQNNNHSRICQHPRDMTRGLIWLDALLQQNNINKDEFLGDLTKVMNKKETRKNAFVIEGPTTTGKSLMLKMICDNYIYGTVQRSGDHSQFFLMNLLNKAIALMEEPRITTLTVNDFKELLGGTPFDIHPTSPDLFSDNAQDEEGWTTYYNPDITENAQQWNTPPPPSSQWHSVRRQLFHDTDRWRPLYGDLVKDLQNWITKNFAAIRLNWQLLIGAPLKDMSDMIETLDKITYLPSYREEWTYTVEAKAHNLQQQSQISRVKWAAENIRDSAIEVPRYTGTLENFLETRAKTYPRTTPAPPINRPGPSRETTTSSDTATTTPRPTRPPHEDRPQVEAPRHVELPGKREEIHIKTEMDAKKPRMAGAGEDE</sequence>
<gene>
    <name evidence="3" type="ORF">DEA37_0006223</name>
</gene>